<comment type="subcellular location">
    <subcellularLocation>
        <location evidence="4">Cytoplasm</location>
    </subcellularLocation>
</comment>
<dbReference type="InterPro" id="IPR001374">
    <property type="entry name" value="R3H_dom"/>
</dbReference>
<dbReference type="Gene3D" id="3.30.1370.50">
    <property type="entry name" value="R3H-like domain"/>
    <property type="match status" value="1"/>
</dbReference>
<protein>
    <recommendedName>
        <fullName evidence="4">RNA-binding protein KhpB</fullName>
    </recommendedName>
    <alternativeName>
        <fullName evidence="4">RNA-binding protein EloR</fullName>
    </alternativeName>
</protein>
<dbReference type="SMART" id="SM01245">
    <property type="entry name" value="Jag_N"/>
    <property type="match status" value="1"/>
</dbReference>
<evidence type="ECO:0000313" key="6">
    <source>
        <dbReference type="EMBL" id="MDI9259709.1"/>
    </source>
</evidence>
<dbReference type="Proteomes" id="UP001529245">
    <property type="component" value="Unassembled WGS sequence"/>
</dbReference>
<feature type="domain" description="R3H" evidence="5">
    <location>
        <begin position="145"/>
        <end position="211"/>
    </location>
</feature>
<dbReference type="Gene3D" id="3.30.300.20">
    <property type="match status" value="1"/>
</dbReference>
<dbReference type="CDD" id="cd02414">
    <property type="entry name" value="KH-II_Jag"/>
    <property type="match status" value="1"/>
</dbReference>
<dbReference type="InterPro" id="IPR039247">
    <property type="entry name" value="KhpB"/>
</dbReference>
<comment type="domain">
    <text evidence="4">Has an N-terminal Jag-N domain and 2 RNA-binding domains (KH and R3H).</text>
</comment>
<dbReference type="HAMAP" id="MF_00867">
    <property type="entry name" value="KhpB"/>
    <property type="match status" value="1"/>
</dbReference>
<gene>
    <name evidence="6" type="primary">jag</name>
    <name evidence="4" type="synonym">eloR</name>
    <name evidence="4" type="synonym">khpB</name>
    <name evidence="6" type="ORF">QID03_05865</name>
</gene>
<keyword evidence="2 4" id="KW-0143">Chaperone</keyword>
<keyword evidence="4" id="KW-0694">RNA-binding</keyword>
<sequence length="216" mass="24027">MRKVVATGKTIEEAVMSALVRLGVPRSQAQVRVIREPARGFLGWLGGREAEVEVTVIETPLDAAKEFLRTAISKMGLGQAVIVADDVDEEGHVKLSISADEDVLPILIGRRGATLDALQYLVNIVANRDAAEKMRFTLDAAGYRERRLESLRRLVDEAADKAVRLGRPVALDPMPRKDRKWVHAHLQARGDVVTVSEGQEPYRRVKIIPKRHDWIG</sequence>
<keyword evidence="1 4" id="KW-0133">Cell shape</keyword>
<keyword evidence="7" id="KW-1185">Reference proteome</keyword>
<dbReference type="PANTHER" id="PTHR35800">
    <property type="entry name" value="PROTEIN JAG"/>
    <property type="match status" value="1"/>
</dbReference>
<comment type="caution">
    <text evidence="6">The sequence shown here is derived from an EMBL/GenBank/DDBJ whole genome shotgun (WGS) entry which is preliminary data.</text>
</comment>
<dbReference type="EMBL" id="JASGCB010000006">
    <property type="protein sequence ID" value="MDI9259709.1"/>
    <property type="molecule type" value="Genomic_DNA"/>
</dbReference>
<evidence type="ECO:0000256" key="2">
    <source>
        <dbReference type="ARBA" id="ARBA00023186"/>
    </source>
</evidence>
<evidence type="ECO:0000313" key="7">
    <source>
        <dbReference type="Proteomes" id="UP001529245"/>
    </source>
</evidence>
<dbReference type="InterPro" id="IPR036867">
    <property type="entry name" value="R3H_dom_sf"/>
</dbReference>
<dbReference type="PANTHER" id="PTHR35800:SF1">
    <property type="entry name" value="RNA-BINDING PROTEIN KHPB"/>
    <property type="match status" value="1"/>
</dbReference>
<dbReference type="InterPro" id="IPR032782">
    <property type="entry name" value="KhpB_N"/>
</dbReference>
<reference evidence="6 7" key="1">
    <citation type="submission" date="2023-04" db="EMBL/GenBank/DDBJ databases">
        <title>A. sendaiensis sub sp. chiapanensis a novel subspecie with specific adaptation in bacterial cell wall isolated from an active volcano.</title>
        <authorList>
            <person name="Alvarez Gutierrez P.E."/>
            <person name="Ortiz Cortes L.Y."/>
        </authorList>
    </citation>
    <scope>NUCLEOTIDE SEQUENCE [LARGE SCALE GENOMIC DNA]</scope>
    <source>
        <strain evidence="6 7">PA2</strain>
    </source>
</reference>
<keyword evidence="4" id="KW-0963">Cytoplasm</keyword>
<dbReference type="InterPro" id="IPR038247">
    <property type="entry name" value="Jag_N_dom_sf"/>
</dbReference>
<feature type="region of interest" description="Jag_N domain" evidence="4">
    <location>
        <begin position="5"/>
        <end position="55"/>
    </location>
</feature>
<evidence type="ECO:0000256" key="4">
    <source>
        <dbReference type="HAMAP-Rule" id="MF_00867"/>
    </source>
</evidence>
<organism evidence="6 7">
    <name type="scientific">Alicyclobacillus sendaiensis PA2</name>
    <dbReference type="NCBI Taxonomy" id="3029425"/>
    <lineage>
        <taxon>Bacteria</taxon>
        <taxon>Bacillati</taxon>
        <taxon>Bacillota</taxon>
        <taxon>Bacilli</taxon>
        <taxon>Bacillales</taxon>
        <taxon>Alicyclobacillaceae</taxon>
        <taxon>Alicyclobacillus</taxon>
    </lineage>
</organism>
<dbReference type="SMART" id="SM00393">
    <property type="entry name" value="R3H"/>
    <property type="match status" value="1"/>
</dbReference>
<comment type="function">
    <text evidence="4">A probable RNA chaperone. Forms a complex with KhpA which binds to cellular RNA and controls its expression. Plays a role in peptidoglycan (PG) homeostasis and cell length regulation.</text>
</comment>
<evidence type="ECO:0000259" key="5">
    <source>
        <dbReference type="PROSITE" id="PS51061"/>
    </source>
</evidence>
<keyword evidence="3 4" id="KW-0961">Cell wall biogenesis/degradation</keyword>
<dbReference type="NCBIfam" id="NF041568">
    <property type="entry name" value="Jag_EloR"/>
    <property type="match status" value="1"/>
</dbReference>
<comment type="similarity">
    <text evidence="4">Belongs to the KhpB RNA-binding protein family.</text>
</comment>
<comment type="subunit">
    <text evidence="4">Forms a complex with KhpA.</text>
</comment>
<dbReference type="Gene3D" id="3.30.30.80">
    <property type="entry name" value="probable RNA-binding protein from clostridium symbiosum atcc 14940"/>
    <property type="match status" value="1"/>
</dbReference>
<dbReference type="RefSeq" id="WP_283203251.1">
    <property type="nucleotide sequence ID" value="NZ_JASGCB010000006.1"/>
</dbReference>
<evidence type="ECO:0000256" key="3">
    <source>
        <dbReference type="ARBA" id="ARBA00023316"/>
    </source>
</evidence>
<dbReference type="Pfam" id="PF01424">
    <property type="entry name" value="R3H"/>
    <property type="match status" value="1"/>
</dbReference>
<evidence type="ECO:0000256" key="1">
    <source>
        <dbReference type="ARBA" id="ARBA00022960"/>
    </source>
</evidence>
<dbReference type="SUPFAM" id="SSF82708">
    <property type="entry name" value="R3H domain"/>
    <property type="match status" value="1"/>
</dbReference>
<name>A0ABT6XX82_ALISE</name>
<dbReference type="PROSITE" id="PS51061">
    <property type="entry name" value="R3H"/>
    <property type="match status" value="1"/>
</dbReference>
<dbReference type="Pfam" id="PF13083">
    <property type="entry name" value="KH_KhpA-B"/>
    <property type="match status" value="1"/>
</dbReference>
<dbReference type="InterPro" id="IPR015946">
    <property type="entry name" value="KH_dom-like_a/b"/>
</dbReference>
<proteinExistence type="inferred from homology"/>
<dbReference type="InterPro" id="IPR038008">
    <property type="entry name" value="Jag_KH"/>
</dbReference>
<accession>A0ABT6XX82</accession>
<dbReference type="Pfam" id="PF14804">
    <property type="entry name" value="Jag_N"/>
    <property type="match status" value="1"/>
</dbReference>